<evidence type="ECO:0000313" key="2">
    <source>
        <dbReference type="EMBL" id="ACE85069.1"/>
    </source>
</evidence>
<name>B3PJ73_CELJU</name>
<dbReference type="eggNOG" id="ENOG503375E">
    <property type="taxonomic scope" value="Bacteria"/>
</dbReference>
<dbReference type="EMBL" id="CP000934">
    <property type="protein sequence ID" value="ACE85069.1"/>
    <property type="molecule type" value="Genomic_DNA"/>
</dbReference>
<proteinExistence type="predicted"/>
<dbReference type="AlphaFoldDB" id="B3PJ73"/>
<keyword evidence="1" id="KW-0732">Signal</keyword>
<gene>
    <name evidence="2" type="ordered locus">CJA_2185</name>
</gene>
<dbReference type="Proteomes" id="UP000001036">
    <property type="component" value="Chromosome"/>
</dbReference>
<organism evidence="2 3">
    <name type="scientific">Cellvibrio japonicus (strain Ueda107)</name>
    <name type="common">Pseudomonas fluorescens subsp. cellulosa</name>
    <dbReference type="NCBI Taxonomy" id="498211"/>
    <lineage>
        <taxon>Bacteria</taxon>
        <taxon>Pseudomonadati</taxon>
        <taxon>Pseudomonadota</taxon>
        <taxon>Gammaproteobacteria</taxon>
        <taxon>Cellvibrionales</taxon>
        <taxon>Cellvibrionaceae</taxon>
        <taxon>Cellvibrio</taxon>
    </lineage>
</organism>
<protein>
    <recommendedName>
        <fullName evidence="4">Lipoprotein</fullName>
    </recommendedName>
</protein>
<feature type="signal peptide" evidence="1">
    <location>
        <begin position="1"/>
        <end position="19"/>
    </location>
</feature>
<dbReference type="KEGG" id="cja:CJA_2185"/>
<evidence type="ECO:0008006" key="4">
    <source>
        <dbReference type="Google" id="ProtNLM"/>
    </source>
</evidence>
<keyword evidence="3" id="KW-1185">Reference proteome</keyword>
<sequence>MNISVSHSALLAMVLILSACTTPVAPLDETRLPQVAEKILQETLYYNSLFTQCARLGGDNELEALEKQQDWLASNWQLAAAADNLYSQQHANYTFNYKTQKLVPAALLLNQKTRQRAQDELSLEKRTLSNQQKTCSFRLKQMTAENMRLNSDHEIALYEQALLNQATVNTHEVYDLPSLAGGIATDLAPGRSYFPIAHQHEGTCDQPYTLIVDNEWPQEAYINFCSDLAVELLTCEWGNCQSTSL</sequence>
<evidence type="ECO:0000313" key="3">
    <source>
        <dbReference type="Proteomes" id="UP000001036"/>
    </source>
</evidence>
<dbReference type="HOGENOM" id="CLU_1208389_0_0_6"/>
<evidence type="ECO:0000256" key="1">
    <source>
        <dbReference type="SAM" id="SignalP"/>
    </source>
</evidence>
<reference evidence="2 3" key="1">
    <citation type="journal article" date="2008" name="J. Bacteriol.">
        <title>Insights into plant cell wall degradation from the genome sequence of the soil bacterium Cellvibrio japonicus.</title>
        <authorList>
            <person name="Deboy R.T."/>
            <person name="Mongodin E.F."/>
            <person name="Fouts D.E."/>
            <person name="Tailford L.E."/>
            <person name="Khouri H."/>
            <person name="Emerson J.B."/>
            <person name="Mohamoud Y."/>
            <person name="Watkins K."/>
            <person name="Henrissat B."/>
            <person name="Gilbert H.J."/>
            <person name="Nelson K.E."/>
        </authorList>
    </citation>
    <scope>NUCLEOTIDE SEQUENCE [LARGE SCALE GENOMIC DNA]</scope>
    <source>
        <strain evidence="2 3">Ueda107</strain>
    </source>
</reference>
<dbReference type="RefSeq" id="WP_012487785.1">
    <property type="nucleotide sequence ID" value="NC_010995.1"/>
</dbReference>
<dbReference type="OrthoDB" id="6121551at2"/>
<feature type="chain" id="PRO_5002794008" description="Lipoprotein" evidence="1">
    <location>
        <begin position="20"/>
        <end position="245"/>
    </location>
</feature>
<dbReference type="STRING" id="498211.CJA_2185"/>
<accession>B3PJ73</accession>